<dbReference type="InterPro" id="IPR008139">
    <property type="entry name" value="SaposinB_dom"/>
</dbReference>
<feature type="chain" id="PRO_5025610868" evidence="2">
    <location>
        <begin position="20"/>
        <end position="127"/>
    </location>
</feature>
<dbReference type="PANTHER" id="PTHR15541">
    <property type="entry name" value="GRANULYSIN RELATED"/>
    <property type="match status" value="1"/>
</dbReference>
<dbReference type="InterPro" id="IPR011001">
    <property type="entry name" value="Saposin-like"/>
</dbReference>
<dbReference type="SMART" id="SM00741">
    <property type="entry name" value="SapB"/>
    <property type="match status" value="1"/>
</dbReference>
<evidence type="ECO:0000256" key="2">
    <source>
        <dbReference type="SAM" id="SignalP"/>
    </source>
</evidence>
<name>A0A671TWK0_SPAAU</name>
<dbReference type="Pfam" id="PF05184">
    <property type="entry name" value="SapB_1"/>
    <property type="match status" value="1"/>
</dbReference>
<keyword evidence="5" id="KW-1185">Reference proteome</keyword>
<keyword evidence="1" id="KW-1015">Disulfide bond</keyword>
<dbReference type="GO" id="GO:0042742">
    <property type="term" value="P:defense response to bacterium"/>
    <property type="evidence" value="ECO:0007669"/>
    <property type="project" value="InterPro"/>
</dbReference>
<gene>
    <name evidence="4" type="primary">LOC115597423</name>
</gene>
<dbReference type="InterPro" id="IPR007856">
    <property type="entry name" value="SapB_1"/>
</dbReference>
<proteinExistence type="predicted"/>
<accession>A0A671TWK0</accession>
<dbReference type="Gene3D" id="1.10.225.10">
    <property type="entry name" value="Saposin-like"/>
    <property type="match status" value="1"/>
</dbReference>
<dbReference type="GeneID" id="115597423"/>
<dbReference type="InParanoid" id="A0A671TWK0"/>
<feature type="domain" description="Saposin B-type" evidence="3">
    <location>
        <begin position="43"/>
        <end position="125"/>
    </location>
</feature>
<dbReference type="Proteomes" id="UP000472265">
    <property type="component" value="Chromosome 16"/>
</dbReference>
<dbReference type="GeneTree" id="ENSGT00940000175159"/>
<dbReference type="CTD" id="10578"/>
<dbReference type="OrthoDB" id="69496at2759"/>
<dbReference type="GO" id="GO:0006629">
    <property type="term" value="P:lipid metabolic process"/>
    <property type="evidence" value="ECO:0007669"/>
    <property type="project" value="InterPro"/>
</dbReference>
<dbReference type="InterPro" id="IPR038847">
    <property type="entry name" value="Granulysin-like"/>
</dbReference>
<dbReference type="SUPFAM" id="SSF47862">
    <property type="entry name" value="Saposin"/>
    <property type="match status" value="1"/>
</dbReference>
<dbReference type="PROSITE" id="PS50015">
    <property type="entry name" value="SAP_B"/>
    <property type="match status" value="1"/>
</dbReference>
<feature type="signal peptide" evidence="2">
    <location>
        <begin position="1"/>
        <end position="19"/>
    </location>
</feature>
<reference evidence="4" key="1">
    <citation type="submission" date="2021-04" db="EMBL/GenBank/DDBJ databases">
        <authorList>
            <consortium name="Wellcome Sanger Institute Data Sharing"/>
        </authorList>
    </citation>
    <scope>NUCLEOTIDE SEQUENCE [LARGE SCALE GENOMIC DNA]</scope>
</reference>
<protein>
    <submittedName>
        <fullName evidence="4">Antimicrobial peptide NK-lysin-like</fullName>
    </submittedName>
</protein>
<dbReference type="Ensembl" id="ENSSAUT00010006827.1">
    <property type="protein sequence ID" value="ENSSAUP00010006338.1"/>
    <property type="gene ID" value="ENSSAUG00010003227.1"/>
</dbReference>
<dbReference type="RefSeq" id="XP_030299164.1">
    <property type="nucleotide sequence ID" value="XM_030443304.1"/>
</dbReference>
<evidence type="ECO:0000313" key="5">
    <source>
        <dbReference type="Proteomes" id="UP000472265"/>
    </source>
</evidence>
<dbReference type="AlphaFoldDB" id="A0A671TWK0"/>
<dbReference type="PANTHER" id="PTHR15541:SF2">
    <property type="entry name" value="GRANULYSIN"/>
    <property type="match status" value="1"/>
</dbReference>
<sequence length="127" mass="14256">MGPAISIALLLLSATVVRSLVVQTEEEEDFPLQSQHGVKNAAIPGLCKGCVWIVSAVKKRLGSDHSKEKIRQLLDKACNWLKSKVLRSGCQRVMRKFRDKLINAIEGLDSPRNICVKLKACKRRVYR</sequence>
<evidence type="ECO:0000313" key="4">
    <source>
        <dbReference type="Ensembl" id="ENSSAUP00010006338.1"/>
    </source>
</evidence>
<keyword evidence="2" id="KW-0732">Signal</keyword>
<reference evidence="4" key="3">
    <citation type="submission" date="2025-09" db="UniProtKB">
        <authorList>
            <consortium name="Ensembl"/>
        </authorList>
    </citation>
    <scope>IDENTIFICATION</scope>
</reference>
<reference evidence="4" key="2">
    <citation type="submission" date="2025-08" db="UniProtKB">
        <authorList>
            <consortium name="Ensembl"/>
        </authorList>
    </citation>
    <scope>IDENTIFICATION</scope>
</reference>
<evidence type="ECO:0000259" key="3">
    <source>
        <dbReference type="PROSITE" id="PS50015"/>
    </source>
</evidence>
<organism evidence="4 5">
    <name type="scientific">Sparus aurata</name>
    <name type="common">Gilthead sea bream</name>
    <dbReference type="NCBI Taxonomy" id="8175"/>
    <lineage>
        <taxon>Eukaryota</taxon>
        <taxon>Metazoa</taxon>
        <taxon>Chordata</taxon>
        <taxon>Craniata</taxon>
        <taxon>Vertebrata</taxon>
        <taxon>Euteleostomi</taxon>
        <taxon>Actinopterygii</taxon>
        <taxon>Neopterygii</taxon>
        <taxon>Teleostei</taxon>
        <taxon>Neoteleostei</taxon>
        <taxon>Acanthomorphata</taxon>
        <taxon>Eupercaria</taxon>
        <taxon>Spariformes</taxon>
        <taxon>Sparidae</taxon>
        <taxon>Sparus</taxon>
    </lineage>
</organism>
<evidence type="ECO:0000256" key="1">
    <source>
        <dbReference type="ARBA" id="ARBA00023157"/>
    </source>
</evidence>
<dbReference type="OMA" id="CMTIVSR"/>